<reference evidence="1" key="1">
    <citation type="submission" date="2022-07" db="EMBL/GenBank/DDBJ databases">
        <title>Phylogenomic reconstructions and comparative analyses of Kickxellomycotina fungi.</title>
        <authorList>
            <person name="Reynolds N.K."/>
            <person name="Stajich J.E."/>
            <person name="Barry K."/>
            <person name="Grigoriev I.V."/>
            <person name="Crous P."/>
            <person name="Smith M.E."/>
        </authorList>
    </citation>
    <scope>NUCLEOTIDE SEQUENCE</scope>
    <source>
        <strain evidence="1">BCRC 34780</strain>
    </source>
</reference>
<evidence type="ECO:0000313" key="2">
    <source>
        <dbReference type="Proteomes" id="UP001140087"/>
    </source>
</evidence>
<keyword evidence="2" id="KW-1185">Reference proteome</keyword>
<evidence type="ECO:0000313" key="1">
    <source>
        <dbReference type="EMBL" id="KAJ2798620.1"/>
    </source>
</evidence>
<comment type="caution">
    <text evidence="1">The sequence shown here is derived from an EMBL/GenBank/DDBJ whole genome shotgun (WGS) entry which is preliminary data.</text>
</comment>
<sequence length="342" mass="36293">MARAGTRGAVSIVLYLAISLALTLHNKMVLQWHRFGFPWLVTAVHTLAGMVGMRLLEAAGYFTPKHLDARQKRLLAMFSVLYTVNIAVSNVSLHYVSVPLHQTVRGTVPAFTVLLSLVFRSSNSQGYSRRVYLSLVPVVVGVGMATYGDHYSFTAVGFLLTLLGTVLAALKTVVTNTILVGGHGLRLSAFDLLYRLCPLALAQTLVWATVSGETAAAWRFVRSLHSAMGKDSAGLDLAALYAPGGGDLAPLLIALVANGAIAFVLNIASFTANKNTSALAMTVTGNVKVVLTVILGCILFNVELSPLSKLGIAVTVAGGAAYSFVRLHEAQERAKEQAKAIA</sequence>
<dbReference type="EMBL" id="JANBUN010001322">
    <property type="protein sequence ID" value="KAJ2798620.1"/>
    <property type="molecule type" value="Genomic_DNA"/>
</dbReference>
<proteinExistence type="predicted"/>
<organism evidence="1 2">
    <name type="scientific">Coemansia helicoidea</name>
    <dbReference type="NCBI Taxonomy" id="1286919"/>
    <lineage>
        <taxon>Eukaryota</taxon>
        <taxon>Fungi</taxon>
        <taxon>Fungi incertae sedis</taxon>
        <taxon>Zoopagomycota</taxon>
        <taxon>Kickxellomycotina</taxon>
        <taxon>Kickxellomycetes</taxon>
        <taxon>Kickxellales</taxon>
        <taxon>Kickxellaceae</taxon>
        <taxon>Coemansia</taxon>
    </lineage>
</organism>
<accession>A0ACC1L0S1</accession>
<protein>
    <submittedName>
        <fullName evidence="1">Uncharacterized protein</fullName>
    </submittedName>
</protein>
<dbReference type="Proteomes" id="UP001140087">
    <property type="component" value="Unassembled WGS sequence"/>
</dbReference>
<gene>
    <name evidence="1" type="ORF">H4R21_003854</name>
</gene>
<name>A0ACC1L0S1_9FUNG</name>